<dbReference type="Pfam" id="PF07683">
    <property type="entry name" value="CobW_C"/>
    <property type="match status" value="1"/>
</dbReference>
<feature type="domain" description="CobW C-terminal" evidence="3">
    <location>
        <begin position="69"/>
        <end position="184"/>
    </location>
</feature>
<dbReference type="Gene3D" id="3.30.1220.10">
    <property type="entry name" value="CobW-like, C-terminal domain"/>
    <property type="match status" value="1"/>
</dbReference>
<dbReference type="PANTHER" id="PTHR43603">
    <property type="entry name" value="COBW DOMAIN-CONTAINING PROTEIN DDB_G0274527"/>
    <property type="match status" value="1"/>
</dbReference>
<evidence type="ECO:0000313" key="4">
    <source>
        <dbReference type="EMBL" id="MDY0394644.1"/>
    </source>
</evidence>
<keyword evidence="5" id="KW-1185">Reference proteome</keyword>
<keyword evidence="1" id="KW-0547">Nucleotide-binding</keyword>
<dbReference type="Proteomes" id="UP001281447">
    <property type="component" value="Unassembled WGS sequence"/>
</dbReference>
<gene>
    <name evidence="4" type="ORF">RWE15_09515</name>
</gene>
<accession>A0ABU5C7T4</accession>
<organism evidence="4 5">
    <name type="scientific">Tigheibacillus halophilus</name>
    <dbReference type="NCBI Taxonomy" id="361280"/>
    <lineage>
        <taxon>Bacteria</taxon>
        <taxon>Bacillati</taxon>
        <taxon>Bacillota</taxon>
        <taxon>Bacilli</taxon>
        <taxon>Bacillales</taxon>
        <taxon>Bacillaceae</taxon>
        <taxon>Tigheibacillus</taxon>
    </lineage>
</organism>
<dbReference type="InterPro" id="IPR051927">
    <property type="entry name" value="Zn_Chap_cDPG_Synth"/>
</dbReference>
<dbReference type="Gene3D" id="3.40.50.300">
    <property type="entry name" value="P-loop containing nucleotide triphosphate hydrolases"/>
    <property type="match status" value="1"/>
</dbReference>
<keyword evidence="2" id="KW-0143">Chaperone</keyword>
<evidence type="ECO:0000259" key="3">
    <source>
        <dbReference type="SMART" id="SM00833"/>
    </source>
</evidence>
<evidence type="ECO:0000256" key="1">
    <source>
        <dbReference type="ARBA" id="ARBA00022741"/>
    </source>
</evidence>
<proteinExistence type="predicted"/>
<sequence length="211" mass="24633">MSKEELQKLEEVIRKLQPEANIIHTQYGKVDPKEILHTGLFDFEKASQSAGWIKELNEEHIPETEEYGISSFVYRSRRPFHPGRFHQWLENWPKEIIRAKGFFWLITRNDLAGLLSQAGSVITLEAAGRWLASYSNAELEQLKMQDPDLFEEWDEYAGDRMTELVFIGSNMNKEQMIYELNRCLATEKEMERPASSFLDPLPSFTIVEETE</sequence>
<dbReference type="PANTHER" id="PTHR43603:SF3">
    <property type="entry name" value="ZINC CHAPERONE YCIC"/>
    <property type="match status" value="1"/>
</dbReference>
<evidence type="ECO:0000313" key="5">
    <source>
        <dbReference type="Proteomes" id="UP001281447"/>
    </source>
</evidence>
<dbReference type="SMART" id="SM00833">
    <property type="entry name" value="CobW_C"/>
    <property type="match status" value="1"/>
</dbReference>
<name>A0ABU5C7T4_9BACI</name>
<reference evidence="4 5" key="1">
    <citation type="submission" date="2023-10" db="EMBL/GenBank/DDBJ databases">
        <title>Virgibacillus halophilus 5B73C genome.</title>
        <authorList>
            <person name="Miliotis G."/>
            <person name="Sengupta P."/>
            <person name="Hameed A."/>
            <person name="Chuvochina M."/>
            <person name="Mcdonagh F."/>
            <person name="Simpson A.C."/>
            <person name="Singh N.K."/>
            <person name="Rekha P.D."/>
            <person name="Raman K."/>
            <person name="Hugenholtz P."/>
            <person name="Venkateswaran K."/>
        </authorList>
    </citation>
    <scope>NUCLEOTIDE SEQUENCE [LARGE SCALE GENOMIC DNA]</scope>
    <source>
        <strain evidence="4 5">5B73C</strain>
    </source>
</reference>
<dbReference type="SUPFAM" id="SSF90002">
    <property type="entry name" value="Hypothetical protein YjiA, C-terminal domain"/>
    <property type="match status" value="1"/>
</dbReference>
<dbReference type="InterPro" id="IPR027417">
    <property type="entry name" value="P-loop_NTPase"/>
</dbReference>
<dbReference type="InterPro" id="IPR036627">
    <property type="entry name" value="CobW-likC_sf"/>
</dbReference>
<protein>
    <submittedName>
        <fullName evidence="4">GTP-binding protein</fullName>
    </submittedName>
</protein>
<dbReference type="InterPro" id="IPR011629">
    <property type="entry name" value="CobW-like_C"/>
</dbReference>
<dbReference type="EMBL" id="JAWDIP010000003">
    <property type="protein sequence ID" value="MDY0394644.1"/>
    <property type="molecule type" value="Genomic_DNA"/>
</dbReference>
<comment type="caution">
    <text evidence="4">The sequence shown here is derived from an EMBL/GenBank/DDBJ whole genome shotgun (WGS) entry which is preliminary data.</text>
</comment>
<evidence type="ECO:0000256" key="2">
    <source>
        <dbReference type="ARBA" id="ARBA00023186"/>
    </source>
</evidence>